<accession>A0ABP6PKP5</accession>
<evidence type="ECO:0000313" key="2">
    <source>
        <dbReference type="EMBL" id="GAA3181485.1"/>
    </source>
</evidence>
<dbReference type="Pfam" id="PF16976">
    <property type="entry name" value="RcpC"/>
    <property type="match status" value="1"/>
</dbReference>
<proteinExistence type="predicted"/>
<keyword evidence="3" id="KW-1185">Reference proteome</keyword>
<organism evidence="2 3">
    <name type="scientific">Blastococcus jejuensis</name>
    <dbReference type="NCBI Taxonomy" id="351224"/>
    <lineage>
        <taxon>Bacteria</taxon>
        <taxon>Bacillati</taxon>
        <taxon>Actinomycetota</taxon>
        <taxon>Actinomycetes</taxon>
        <taxon>Geodermatophilales</taxon>
        <taxon>Geodermatophilaceae</taxon>
        <taxon>Blastococcus</taxon>
    </lineage>
</organism>
<dbReference type="RefSeq" id="WP_344690787.1">
    <property type="nucleotide sequence ID" value="NZ_BAAAVV010000014.1"/>
</dbReference>
<dbReference type="Proteomes" id="UP001499924">
    <property type="component" value="Unassembled WGS sequence"/>
</dbReference>
<dbReference type="CDD" id="cd11614">
    <property type="entry name" value="SAF_CpaB_FlgA_like"/>
    <property type="match status" value="1"/>
</dbReference>
<gene>
    <name evidence="2" type="ORF">GCM10010531_39600</name>
</gene>
<reference evidence="3" key="1">
    <citation type="journal article" date="2019" name="Int. J. Syst. Evol. Microbiol.">
        <title>The Global Catalogue of Microorganisms (GCM) 10K type strain sequencing project: providing services to taxonomists for standard genome sequencing and annotation.</title>
        <authorList>
            <consortium name="The Broad Institute Genomics Platform"/>
            <consortium name="The Broad Institute Genome Sequencing Center for Infectious Disease"/>
            <person name="Wu L."/>
            <person name="Ma J."/>
        </authorList>
    </citation>
    <scope>NUCLEOTIDE SEQUENCE [LARGE SCALE GENOMIC DNA]</scope>
    <source>
        <strain evidence="3">JCM 15614</strain>
    </source>
</reference>
<dbReference type="InterPro" id="IPR013974">
    <property type="entry name" value="SAF"/>
</dbReference>
<sequence length="250" mass="25657">MKRRFLAALAAIILLVAGTAVLVAYVRGADSRALAGVRTVQVLVADELIPEGTPAAELTTLVRTELVPAKAALDGRVTDLDALDGQVATVDLLPGEQLLAGRFAQPDDLQAAGTVAVPAGLEEISVLLEPQRAVGGRLAAGDEVAVFVSLVFQDGTSTTHALLHHVLVTQVQGAPTPVQPAEGDTSTASSGSPLPASSLLVTLALTAQQAEPVVFGAEHGTLWLSLEPEDADTDGTDVITQGNVYGKSYS</sequence>
<dbReference type="InterPro" id="IPR031571">
    <property type="entry name" value="RcpC_dom"/>
</dbReference>
<feature type="domain" description="SAF" evidence="1">
    <location>
        <begin position="40"/>
        <end position="104"/>
    </location>
</feature>
<dbReference type="EMBL" id="BAAAVV010000014">
    <property type="protein sequence ID" value="GAA3181485.1"/>
    <property type="molecule type" value="Genomic_DNA"/>
</dbReference>
<evidence type="ECO:0000313" key="3">
    <source>
        <dbReference type="Proteomes" id="UP001499924"/>
    </source>
</evidence>
<comment type="caution">
    <text evidence="2">The sequence shown here is derived from an EMBL/GenBank/DDBJ whole genome shotgun (WGS) entry which is preliminary data.</text>
</comment>
<dbReference type="SMART" id="SM00858">
    <property type="entry name" value="SAF"/>
    <property type="match status" value="1"/>
</dbReference>
<protein>
    <recommendedName>
        <fullName evidence="1">SAF domain-containing protein</fullName>
    </recommendedName>
</protein>
<name>A0ABP6PKP5_9ACTN</name>
<evidence type="ECO:0000259" key="1">
    <source>
        <dbReference type="SMART" id="SM00858"/>
    </source>
</evidence>